<evidence type="ECO:0000256" key="1">
    <source>
        <dbReference type="ARBA" id="ARBA00004236"/>
    </source>
</evidence>
<accession>A0A8J7RGN6</accession>
<name>A0A8J7RGN6_METVO</name>
<dbReference type="GO" id="GO:0005886">
    <property type="term" value="C:plasma membrane"/>
    <property type="evidence" value="ECO:0007669"/>
    <property type="project" value="UniProtKB-SubCell"/>
</dbReference>
<keyword evidence="2" id="KW-1003">Cell membrane</keyword>
<dbReference type="InterPro" id="IPR017896">
    <property type="entry name" value="4Fe4S_Fe-S-bd"/>
</dbReference>
<keyword evidence="4" id="KW-1133">Transmembrane helix</keyword>
<gene>
    <name evidence="6" type="ORF">J3E07_000573</name>
</gene>
<reference evidence="6" key="1">
    <citation type="submission" date="2021-03" db="EMBL/GenBank/DDBJ databases">
        <title>Genomic Encyclopedia of Type Strains, Phase IV (KMG-V): Genome sequencing to study the core and pangenomes of soil and plant-associated prokaryotes.</title>
        <authorList>
            <person name="Whitman W."/>
        </authorList>
    </citation>
    <scope>NUCLEOTIDE SEQUENCE</scope>
    <source>
        <strain evidence="6">C4</strain>
    </source>
</reference>
<dbReference type="InterPro" id="IPR052378">
    <property type="entry name" value="NosR_regulator"/>
</dbReference>
<feature type="transmembrane region" description="Helical" evidence="4">
    <location>
        <begin position="84"/>
        <end position="112"/>
    </location>
</feature>
<feature type="transmembrane region" description="Helical" evidence="4">
    <location>
        <begin position="39"/>
        <end position="64"/>
    </location>
</feature>
<dbReference type="PANTHER" id="PTHR30224:SF4">
    <property type="entry name" value="ELECTRON TRANSPORT PROTEIN YCCM-RELATED"/>
    <property type="match status" value="1"/>
</dbReference>
<protein>
    <recommendedName>
        <fullName evidence="5">4Fe-4S ferredoxin-type domain-containing protein</fullName>
    </recommendedName>
</protein>
<keyword evidence="4" id="KW-0812">Transmembrane</keyword>
<keyword evidence="3 4" id="KW-0472">Membrane</keyword>
<feature type="domain" description="4Fe-4S ferredoxin-type" evidence="5">
    <location>
        <begin position="187"/>
        <end position="219"/>
    </location>
</feature>
<evidence type="ECO:0000313" key="6">
    <source>
        <dbReference type="EMBL" id="MBP2201175.1"/>
    </source>
</evidence>
<comment type="caution">
    <text evidence="6">The sequence shown here is derived from an EMBL/GenBank/DDBJ whole genome shotgun (WGS) entry which is preliminary data.</text>
</comment>
<feature type="domain" description="4Fe-4S ferredoxin-type" evidence="5">
    <location>
        <begin position="83"/>
        <end position="121"/>
    </location>
</feature>
<evidence type="ECO:0000256" key="4">
    <source>
        <dbReference type="SAM" id="Phobius"/>
    </source>
</evidence>
<feature type="transmembrane region" description="Helical" evidence="4">
    <location>
        <begin position="133"/>
        <end position="152"/>
    </location>
</feature>
<organism evidence="6 7">
    <name type="scientific">Methanococcus voltae</name>
    <dbReference type="NCBI Taxonomy" id="2188"/>
    <lineage>
        <taxon>Archaea</taxon>
        <taxon>Methanobacteriati</taxon>
        <taxon>Methanobacteriota</taxon>
        <taxon>Methanomada group</taxon>
        <taxon>Methanococci</taxon>
        <taxon>Methanococcales</taxon>
        <taxon>Methanococcaceae</taxon>
        <taxon>Methanococcus</taxon>
    </lineage>
</organism>
<sequence length="242" mass="27520">MKNLAESNEDVKINKDSSHKGKKSTLKKIRDFTVNNGRYLFFLAGISSVIFAIFRCIYVVPFIACDYCNHYECPLKYTRTPLLVGVLGYMAVFKADFCTKICPFGTLNHILFKIRMKISKKTYNLSKHKTLKNIIMVLKYSIFLFAIIAASLSMRSYLLNPYGKNRAIAGTYIYDIAVTAILQNARIALVILGLLGVIFIARFWCRYLCPYGTGIETVKKGYKLCKSCKSCKVKNTNKKSNK</sequence>
<dbReference type="EMBL" id="JAGGMV010000001">
    <property type="protein sequence ID" value="MBP2201175.1"/>
    <property type="molecule type" value="Genomic_DNA"/>
</dbReference>
<evidence type="ECO:0000313" key="7">
    <source>
        <dbReference type="Proteomes" id="UP000740329"/>
    </source>
</evidence>
<dbReference type="OrthoDB" id="23833at2157"/>
<comment type="subcellular location">
    <subcellularLocation>
        <location evidence="1">Cell membrane</location>
    </subcellularLocation>
</comment>
<dbReference type="Proteomes" id="UP000740329">
    <property type="component" value="Unassembled WGS sequence"/>
</dbReference>
<dbReference type="PANTHER" id="PTHR30224">
    <property type="entry name" value="ELECTRON TRANSPORT PROTEIN"/>
    <property type="match status" value="1"/>
</dbReference>
<evidence type="ECO:0000256" key="2">
    <source>
        <dbReference type="ARBA" id="ARBA00022475"/>
    </source>
</evidence>
<dbReference type="AlphaFoldDB" id="A0A8J7RGN6"/>
<proteinExistence type="predicted"/>
<evidence type="ECO:0000256" key="3">
    <source>
        <dbReference type="ARBA" id="ARBA00023136"/>
    </source>
</evidence>
<evidence type="ECO:0000259" key="5">
    <source>
        <dbReference type="Pfam" id="PF12801"/>
    </source>
</evidence>
<feature type="transmembrane region" description="Helical" evidence="4">
    <location>
        <begin position="172"/>
        <end position="201"/>
    </location>
</feature>
<dbReference type="RefSeq" id="WP_209590631.1">
    <property type="nucleotide sequence ID" value="NZ_JAGGMU010000001.1"/>
</dbReference>
<dbReference type="Pfam" id="PF12801">
    <property type="entry name" value="Fer4_5"/>
    <property type="match status" value="2"/>
</dbReference>